<accession>A0A0H3I8H4</accession>
<evidence type="ECO:0000313" key="3">
    <source>
        <dbReference type="EMBL" id="AFI91522.1"/>
    </source>
</evidence>
<feature type="signal peptide" evidence="1">
    <location>
        <begin position="1"/>
        <end position="21"/>
    </location>
</feature>
<reference evidence="3 4" key="1">
    <citation type="journal article" date="2012" name="J. Bacteriol.">
        <title>Genome sequence of Pectobacterium sp. strain SCC3193.</title>
        <authorList>
            <person name="Koskinen J.P."/>
            <person name="Laine P."/>
            <person name="Niemi O."/>
            <person name="Nykyri J."/>
            <person name="Harjunpaa H."/>
            <person name="Auvinen P."/>
            <person name="Paulin L."/>
            <person name="Pirhonen M."/>
            <person name="Palva T."/>
            <person name="Holm L."/>
        </authorList>
    </citation>
    <scope>NUCLEOTIDE SEQUENCE [LARGE SCALE GENOMIC DNA]</scope>
    <source>
        <strain evidence="3 4">SCC3193</strain>
    </source>
</reference>
<feature type="domain" description="Cyclophilin-like" evidence="2">
    <location>
        <begin position="37"/>
        <end position="139"/>
    </location>
</feature>
<evidence type="ECO:0000313" key="4">
    <source>
        <dbReference type="Proteomes" id="UP000008044"/>
    </source>
</evidence>
<evidence type="ECO:0000259" key="2">
    <source>
        <dbReference type="Pfam" id="PF18050"/>
    </source>
</evidence>
<dbReference type="RefSeq" id="WP_014700995.1">
    <property type="nucleotide sequence ID" value="NC_017845.1"/>
</dbReference>
<protein>
    <recommendedName>
        <fullName evidence="2">Cyclophilin-like domain-containing protein</fullName>
    </recommendedName>
</protein>
<dbReference type="Proteomes" id="UP000008044">
    <property type="component" value="Chromosome"/>
</dbReference>
<dbReference type="InterPro" id="IPR029000">
    <property type="entry name" value="Cyclophilin-like_dom_sf"/>
</dbReference>
<name>A0A0H3I8H4_PECPM</name>
<evidence type="ECO:0000256" key="1">
    <source>
        <dbReference type="SAM" id="SignalP"/>
    </source>
</evidence>
<dbReference type="eggNOG" id="COG4925">
    <property type="taxonomic scope" value="Bacteria"/>
</dbReference>
<dbReference type="SUPFAM" id="SSF50891">
    <property type="entry name" value="Cyclophilin-like"/>
    <property type="match status" value="1"/>
</dbReference>
<sequence>MKYLYALIYFLLMASTVTGHADTSPLPLKVSTMTVKMNINGQQFYVRLNDNPAAKAFVEALPLQLGMDELNGNEKFADLPHALPSSPVRPGTIQAGDLMLYGKQTLVLFYTSFESSYRYTPIGKVINPENLSTVMDKKKVWVELDSN</sequence>
<dbReference type="Gene3D" id="2.40.100.20">
    <property type="match status" value="1"/>
</dbReference>
<dbReference type="EMBL" id="CP003415">
    <property type="protein sequence ID" value="AFI91522.1"/>
    <property type="molecule type" value="Genomic_DNA"/>
</dbReference>
<keyword evidence="1" id="KW-0732">Signal</keyword>
<dbReference type="HOGENOM" id="CLU_099043_0_1_6"/>
<dbReference type="InterPro" id="IPR041183">
    <property type="entry name" value="Cyclophilin-like"/>
</dbReference>
<dbReference type="AlphaFoldDB" id="A0A0H3I8H4"/>
<organism evidence="3 4">
    <name type="scientific">Pectobacterium parmentieri</name>
    <dbReference type="NCBI Taxonomy" id="1905730"/>
    <lineage>
        <taxon>Bacteria</taxon>
        <taxon>Pseudomonadati</taxon>
        <taxon>Pseudomonadota</taxon>
        <taxon>Gammaproteobacteria</taxon>
        <taxon>Enterobacterales</taxon>
        <taxon>Pectobacteriaceae</taxon>
        <taxon>Pectobacterium</taxon>
    </lineage>
</organism>
<dbReference type="PATRIC" id="fig|1166016.3.peg.3511"/>
<dbReference type="Pfam" id="PF18050">
    <property type="entry name" value="Cyclophil_like2"/>
    <property type="match status" value="1"/>
</dbReference>
<dbReference type="KEGG" id="pec:W5S_3452"/>
<proteinExistence type="predicted"/>
<feature type="chain" id="PRO_5002612073" description="Cyclophilin-like domain-containing protein" evidence="1">
    <location>
        <begin position="22"/>
        <end position="147"/>
    </location>
</feature>
<dbReference type="STRING" id="1905730.W5S_3452"/>
<gene>
    <name evidence="3" type="ordered locus">W5S_3452</name>
</gene>